<protein>
    <submittedName>
        <fullName evidence="3">DUF4468 domain-containing protein</fullName>
    </submittedName>
</protein>
<evidence type="ECO:0000256" key="1">
    <source>
        <dbReference type="SAM" id="SignalP"/>
    </source>
</evidence>
<evidence type="ECO:0000259" key="2">
    <source>
        <dbReference type="Pfam" id="PF14730"/>
    </source>
</evidence>
<keyword evidence="4" id="KW-1185">Reference proteome</keyword>
<gene>
    <name evidence="3" type="ORF">IEE83_11250</name>
</gene>
<proteinExistence type="predicted"/>
<feature type="signal peptide" evidence="1">
    <location>
        <begin position="1"/>
        <end position="20"/>
    </location>
</feature>
<dbReference type="RefSeq" id="WP_194120661.1">
    <property type="nucleotide sequence ID" value="NZ_JACYGY010000001.1"/>
</dbReference>
<comment type="caution">
    <text evidence="3">The sequence shown here is derived from an EMBL/GenBank/DDBJ whole genome shotgun (WGS) entry which is preliminary data.</text>
</comment>
<accession>A0ABR9WAE5</accession>
<sequence>MRKIQLSFLLLILVNFCSFGQDGFLPLDNQKKIVYTDVATLEKSKDVLFQNAQKWVVKTFGNYENAVASEDRESGKLVLKSYSPISSPSFEYLRYTLTIDCQPNKYNVTINEVEGISKSQTVTPLGKKQNDEIQEKEILSKTESGKKKKFIAEEALNQAKVDNDQINQAMYSLLASLKLSMTSDGDM</sequence>
<feature type="chain" id="PRO_5045365295" evidence="1">
    <location>
        <begin position="21"/>
        <end position="187"/>
    </location>
</feature>
<dbReference type="Pfam" id="PF14730">
    <property type="entry name" value="DUF4468"/>
    <property type="match status" value="1"/>
</dbReference>
<dbReference type="Proteomes" id="UP000634134">
    <property type="component" value="Unassembled WGS sequence"/>
</dbReference>
<dbReference type="EMBL" id="JACYGY010000001">
    <property type="protein sequence ID" value="MBE9462457.1"/>
    <property type="molecule type" value="Genomic_DNA"/>
</dbReference>
<reference evidence="4" key="1">
    <citation type="submission" date="2023-07" db="EMBL/GenBank/DDBJ databases">
        <title>Dyadobacter sp. nov 'subterranea' isolated from contaminted grondwater.</title>
        <authorList>
            <person name="Szabo I."/>
            <person name="Al-Omari J."/>
            <person name="Szerdahelyi S.G."/>
            <person name="Rado J."/>
        </authorList>
    </citation>
    <scope>NUCLEOTIDE SEQUENCE [LARGE SCALE GENOMIC DNA]</scope>
    <source>
        <strain evidence="4">UP-52</strain>
    </source>
</reference>
<name>A0ABR9WAE5_9BACT</name>
<feature type="domain" description="DUF4468" evidence="2">
    <location>
        <begin position="38"/>
        <end position="113"/>
    </location>
</feature>
<evidence type="ECO:0000313" key="3">
    <source>
        <dbReference type="EMBL" id="MBE9462457.1"/>
    </source>
</evidence>
<organism evidence="3 4">
    <name type="scientific">Dyadobacter subterraneus</name>
    <dbReference type="NCBI Taxonomy" id="2773304"/>
    <lineage>
        <taxon>Bacteria</taxon>
        <taxon>Pseudomonadati</taxon>
        <taxon>Bacteroidota</taxon>
        <taxon>Cytophagia</taxon>
        <taxon>Cytophagales</taxon>
        <taxon>Spirosomataceae</taxon>
        <taxon>Dyadobacter</taxon>
    </lineage>
</organism>
<dbReference type="InterPro" id="IPR027823">
    <property type="entry name" value="DUF4468"/>
</dbReference>
<keyword evidence="1" id="KW-0732">Signal</keyword>
<evidence type="ECO:0000313" key="4">
    <source>
        <dbReference type="Proteomes" id="UP000634134"/>
    </source>
</evidence>
<dbReference type="Gene3D" id="3.30.530.80">
    <property type="match status" value="1"/>
</dbReference>